<evidence type="ECO:0000313" key="2">
    <source>
        <dbReference type="EMBL" id="KKL58136.1"/>
    </source>
</evidence>
<dbReference type="AlphaFoldDB" id="A0A0F9DWK1"/>
<organism evidence="2">
    <name type="scientific">marine sediment metagenome</name>
    <dbReference type="NCBI Taxonomy" id="412755"/>
    <lineage>
        <taxon>unclassified sequences</taxon>
        <taxon>metagenomes</taxon>
        <taxon>ecological metagenomes</taxon>
    </lineage>
</organism>
<accession>A0A0F9DWK1</accession>
<comment type="caution">
    <text evidence="2">The sequence shown here is derived from an EMBL/GenBank/DDBJ whole genome shotgun (WGS) entry which is preliminary data.</text>
</comment>
<reference evidence="2" key="1">
    <citation type="journal article" date="2015" name="Nature">
        <title>Complex archaea that bridge the gap between prokaryotes and eukaryotes.</title>
        <authorList>
            <person name="Spang A."/>
            <person name="Saw J.H."/>
            <person name="Jorgensen S.L."/>
            <person name="Zaremba-Niedzwiedzka K."/>
            <person name="Martijn J."/>
            <person name="Lind A.E."/>
            <person name="van Eijk R."/>
            <person name="Schleper C."/>
            <person name="Guy L."/>
            <person name="Ettema T.J."/>
        </authorList>
    </citation>
    <scope>NUCLEOTIDE SEQUENCE</scope>
</reference>
<evidence type="ECO:0000256" key="1">
    <source>
        <dbReference type="SAM" id="MobiDB-lite"/>
    </source>
</evidence>
<sequence>MSRQRMHLPDCESLNSRPGIL</sequence>
<feature type="region of interest" description="Disordered" evidence="1">
    <location>
        <begin position="1"/>
        <end position="21"/>
    </location>
</feature>
<gene>
    <name evidence="2" type="ORF">LCGC14_2228470</name>
</gene>
<dbReference type="EMBL" id="LAZR01029930">
    <property type="protein sequence ID" value="KKL58136.1"/>
    <property type="molecule type" value="Genomic_DNA"/>
</dbReference>
<name>A0A0F9DWK1_9ZZZZ</name>
<proteinExistence type="predicted"/>
<feature type="non-terminal residue" evidence="2">
    <location>
        <position position="21"/>
    </location>
</feature>
<protein>
    <submittedName>
        <fullName evidence="2">Uncharacterized protein</fullName>
    </submittedName>
</protein>